<gene>
    <name evidence="2" type="ORF">C7C56_007950</name>
</gene>
<evidence type="ECO:0000313" key="3">
    <source>
        <dbReference type="Proteomes" id="UP000241421"/>
    </source>
</evidence>
<reference evidence="2 3" key="1">
    <citation type="submission" date="2018-04" db="EMBL/GenBank/DDBJ databases">
        <title>Massilia violaceinigra sp. nov., a novel purple-pigmented bacterium isolated from Tianshan glacier, Xinjiang, China.</title>
        <authorList>
            <person name="Wang H."/>
        </authorList>
    </citation>
    <scope>NUCLEOTIDE SEQUENCE [LARGE SCALE GENOMIC DNA]</scope>
    <source>
        <strain evidence="2 3">B448-2</strain>
    </source>
</reference>
<keyword evidence="1" id="KW-0732">Signal</keyword>
<sequence>MMKTIASLIVLLCCASAANSADELIPGDMDLDDIPKDTWVVFKKSFSMRMDENFIYERGEFINRESQGAMKYQKGDVCKIGSPLVTPNHVRQYFICERGSLSVVLKRSDNTAGEFRSLFGHYFELVSSDPSLDPYAGMDRSIVLELLMTKITNAIKENKHEEALPHFVRLEKLGTPLPESFYYYYIQALAGANQKLDAKTRATNYLTTYGKKGKYYAKVIELLAQL</sequence>
<name>A0A2U2HNU9_9BURK</name>
<dbReference type="RefSeq" id="WP_106756907.1">
    <property type="nucleotide sequence ID" value="NZ_PXWF02000107.1"/>
</dbReference>
<dbReference type="Proteomes" id="UP000241421">
    <property type="component" value="Unassembled WGS sequence"/>
</dbReference>
<organism evidence="2 3">
    <name type="scientific">Massilia glaciei</name>
    <dbReference type="NCBI Taxonomy" id="1524097"/>
    <lineage>
        <taxon>Bacteria</taxon>
        <taxon>Pseudomonadati</taxon>
        <taxon>Pseudomonadota</taxon>
        <taxon>Betaproteobacteria</taxon>
        <taxon>Burkholderiales</taxon>
        <taxon>Oxalobacteraceae</taxon>
        <taxon>Telluria group</taxon>
        <taxon>Massilia</taxon>
    </lineage>
</organism>
<accession>A0A2U2HNU9</accession>
<keyword evidence="3" id="KW-1185">Reference proteome</keyword>
<dbReference type="EMBL" id="PXWF02000107">
    <property type="protein sequence ID" value="PWF49177.1"/>
    <property type="molecule type" value="Genomic_DNA"/>
</dbReference>
<dbReference type="AlphaFoldDB" id="A0A2U2HNU9"/>
<protein>
    <submittedName>
        <fullName evidence="2">Uncharacterized protein</fullName>
    </submittedName>
</protein>
<feature type="signal peptide" evidence="1">
    <location>
        <begin position="1"/>
        <end position="21"/>
    </location>
</feature>
<evidence type="ECO:0000256" key="1">
    <source>
        <dbReference type="SAM" id="SignalP"/>
    </source>
</evidence>
<evidence type="ECO:0000313" key="2">
    <source>
        <dbReference type="EMBL" id="PWF49177.1"/>
    </source>
</evidence>
<proteinExistence type="predicted"/>
<comment type="caution">
    <text evidence="2">The sequence shown here is derived from an EMBL/GenBank/DDBJ whole genome shotgun (WGS) entry which is preliminary data.</text>
</comment>
<feature type="chain" id="PRO_5015409003" evidence="1">
    <location>
        <begin position="22"/>
        <end position="226"/>
    </location>
</feature>